<sequence>MIIAMIGDDDILYLWYCKRKLGDILEDVRQKWNNVDKESWFKREQKLKRLEQGMICNDMRANMELGEHLMNTLPLLRKHNEKFLKEKYQLSEAGTVVKVGKVQEPQTEVNGAQGAPPKRKKGQVHKKKKAMTRKNKKKKPKKVSVKGIRRRGDDDDVDDGDNEKEEDKEEDDEGSSEDEDGYTRHREQGRRRNVVRDRLDEIEDDMPAIGDDRQEKYQELLNNNINEQLDKKKERNAHHKGQRSEISQMGDSNQTLFADDNESSDESRP</sequence>
<dbReference type="Proteomes" id="UP000023152">
    <property type="component" value="Unassembled WGS sequence"/>
</dbReference>
<keyword evidence="3" id="KW-1185">Reference proteome</keyword>
<protein>
    <submittedName>
        <fullName evidence="2">Bromodomain adjacent to zinc finger domain protein</fullName>
    </submittedName>
</protein>
<evidence type="ECO:0000313" key="3">
    <source>
        <dbReference type="Proteomes" id="UP000023152"/>
    </source>
</evidence>
<feature type="compositionally biased region" description="Acidic residues" evidence="1">
    <location>
        <begin position="154"/>
        <end position="180"/>
    </location>
</feature>
<organism evidence="2 3">
    <name type="scientific">Reticulomyxa filosa</name>
    <dbReference type="NCBI Taxonomy" id="46433"/>
    <lineage>
        <taxon>Eukaryota</taxon>
        <taxon>Sar</taxon>
        <taxon>Rhizaria</taxon>
        <taxon>Retaria</taxon>
        <taxon>Foraminifera</taxon>
        <taxon>Monothalamids</taxon>
        <taxon>Reticulomyxidae</taxon>
        <taxon>Reticulomyxa</taxon>
    </lineage>
</organism>
<feature type="compositionally biased region" description="Acidic residues" evidence="1">
    <location>
        <begin position="259"/>
        <end position="269"/>
    </location>
</feature>
<accession>X6MVR2</accession>
<evidence type="ECO:0000256" key="1">
    <source>
        <dbReference type="SAM" id="MobiDB-lite"/>
    </source>
</evidence>
<gene>
    <name evidence="2" type="ORF">RFI_19774</name>
</gene>
<feature type="region of interest" description="Disordered" evidence="1">
    <location>
        <begin position="107"/>
        <end position="269"/>
    </location>
</feature>
<dbReference type="AlphaFoldDB" id="X6MVR2"/>
<comment type="caution">
    <text evidence="2">The sequence shown here is derived from an EMBL/GenBank/DDBJ whole genome shotgun (WGS) entry which is preliminary data.</text>
</comment>
<proteinExistence type="predicted"/>
<reference evidence="2 3" key="1">
    <citation type="journal article" date="2013" name="Curr. Biol.">
        <title>The Genome of the Foraminiferan Reticulomyxa filosa.</title>
        <authorList>
            <person name="Glockner G."/>
            <person name="Hulsmann N."/>
            <person name="Schleicher M."/>
            <person name="Noegel A.A."/>
            <person name="Eichinger L."/>
            <person name="Gallinger C."/>
            <person name="Pawlowski J."/>
            <person name="Sierra R."/>
            <person name="Euteneuer U."/>
            <person name="Pillet L."/>
            <person name="Moustafa A."/>
            <person name="Platzer M."/>
            <person name="Groth M."/>
            <person name="Szafranski K."/>
            <person name="Schliwa M."/>
        </authorList>
    </citation>
    <scope>NUCLEOTIDE SEQUENCE [LARGE SCALE GENOMIC DNA]</scope>
</reference>
<evidence type="ECO:0000313" key="2">
    <source>
        <dbReference type="EMBL" id="ETO17547.1"/>
    </source>
</evidence>
<feature type="compositionally biased region" description="Basic residues" evidence="1">
    <location>
        <begin position="117"/>
        <end position="149"/>
    </location>
</feature>
<dbReference type="EMBL" id="ASPP01016407">
    <property type="protein sequence ID" value="ETO17547.1"/>
    <property type="molecule type" value="Genomic_DNA"/>
</dbReference>
<feature type="compositionally biased region" description="Polar residues" evidence="1">
    <location>
        <begin position="244"/>
        <end position="256"/>
    </location>
</feature>
<name>X6MVR2_RETFI</name>